<gene>
    <name evidence="1" type="ORF">E6C60_0052</name>
</gene>
<sequence length="81" mass="9187">MVMLSFVVWAGITLYSQYGQIQSTSSTLAEKQGEERAVKAALKELNLEVERLQDPEYIGQMARKKFGLYPPNEVPIIQPQE</sequence>
<accession>A0A4P8XH90</accession>
<dbReference type="Pfam" id="PF04977">
    <property type="entry name" value="DivIC"/>
    <property type="match status" value="1"/>
</dbReference>
<evidence type="ECO:0000313" key="1">
    <source>
        <dbReference type="EMBL" id="QCT00780.1"/>
    </source>
</evidence>
<keyword evidence="2" id="KW-1185">Reference proteome</keyword>
<name>A0A4P8XH90_9BACL</name>
<dbReference type="Proteomes" id="UP000300879">
    <property type="component" value="Chromosome"/>
</dbReference>
<reference evidence="1 2" key="1">
    <citation type="submission" date="2019-05" db="EMBL/GenBank/DDBJ databases">
        <authorList>
            <person name="Chen C."/>
        </authorList>
    </citation>
    <scope>NUCLEOTIDE SEQUENCE [LARGE SCALE GENOMIC DNA]</scope>
    <source>
        <strain evidence="1 2">HB172198</strain>
    </source>
</reference>
<protein>
    <submittedName>
        <fullName evidence="1">Septum formation initiator</fullName>
    </submittedName>
</protein>
<dbReference type="KEGG" id="palo:E6C60_0052"/>
<dbReference type="EMBL" id="CP040396">
    <property type="protein sequence ID" value="QCT00780.1"/>
    <property type="molecule type" value="Genomic_DNA"/>
</dbReference>
<dbReference type="InterPro" id="IPR007060">
    <property type="entry name" value="FtsL/DivIC"/>
</dbReference>
<proteinExistence type="predicted"/>
<evidence type="ECO:0000313" key="2">
    <source>
        <dbReference type="Proteomes" id="UP000300879"/>
    </source>
</evidence>
<organism evidence="1 2">
    <name type="scientific">Paenibacillus algicola</name>
    <dbReference type="NCBI Taxonomy" id="2565926"/>
    <lineage>
        <taxon>Bacteria</taxon>
        <taxon>Bacillati</taxon>
        <taxon>Bacillota</taxon>
        <taxon>Bacilli</taxon>
        <taxon>Bacillales</taxon>
        <taxon>Paenibacillaceae</taxon>
        <taxon>Paenibacillus</taxon>
    </lineage>
</organism>
<dbReference type="AlphaFoldDB" id="A0A4P8XH90"/>